<keyword evidence="3" id="KW-0274">FAD</keyword>
<dbReference type="InterPro" id="IPR036188">
    <property type="entry name" value="FAD/NAD-bd_sf"/>
</dbReference>
<evidence type="ECO:0000256" key="2">
    <source>
        <dbReference type="ARBA" id="ARBA00022630"/>
    </source>
</evidence>
<evidence type="ECO:0000313" key="7">
    <source>
        <dbReference type="EMBL" id="KAJ5310977.1"/>
    </source>
</evidence>
<evidence type="ECO:0000256" key="3">
    <source>
        <dbReference type="ARBA" id="ARBA00022827"/>
    </source>
</evidence>
<keyword evidence="4" id="KW-0560">Oxidoreductase</keyword>
<protein>
    <recommendedName>
        <fullName evidence="6">FAD-binding domain-containing protein</fullName>
    </recommendedName>
</protein>
<dbReference type="Pfam" id="PF01494">
    <property type="entry name" value="FAD_binding_3"/>
    <property type="match status" value="1"/>
</dbReference>
<keyword evidence="5" id="KW-0503">Monooxygenase</keyword>
<dbReference type="PANTHER" id="PTHR13789">
    <property type="entry name" value="MONOOXYGENASE"/>
    <property type="match status" value="1"/>
</dbReference>
<name>A0A9W9PW18_9EURO</name>
<dbReference type="AlphaFoldDB" id="A0A9W9PW18"/>
<proteinExistence type="inferred from homology"/>
<dbReference type="Proteomes" id="UP001147746">
    <property type="component" value="Unassembled WGS sequence"/>
</dbReference>
<accession>A0A9W9PW18</accession>
<evidence type="ECO:0000256" key="1">
    <source>
        <dbReference type="ARBA" id="ARBA00007992"/>
    </source>
</evidence>
<dbReference type="GO" id="GO:0071949">
    <property type="term" value="F:FAD binding"/>
    <property type="evidence" value="ECO:0007669"/>
    <property type="project" value="InterPro"/>
</dbReference>
<evidence type="ECO:0000259" key="6">
    <source>
        <dbReference type="Pfam" id="PF01494"/>
    </source>
</evidence>
<keyword evidence="2" id="KW-0285">Flavoprotein</keyword>
<keyword evidence="8" id="KW-1185">Reference proteome</keyword>
<dbReference type="SUPFAM" id="SSF54373">
    <property type="entry name" value="FAD-linked reductases, C-terminal domain"/>
    <property type="match status" value="1"/>
</dbReference>
<feature type="domain" description="FAD-binding" evidence="6">
    <location>
        <begin position="7"/>
        <end position="361"/>
    </location>
</feature>
<dbReference type="EMBL" id="JAPZBO010000007">
    <property type="protein sequence ID" value="KAJ5310977.1"/>
    <property type="molecule type" value="Genomic_DNA"/>
</dbReference>
<evidence type="ECO:0000256" key="5">
    <source>
        <dbReference type="ARBA" id="ARBA00023033"/>
    </source>
</evidence>
<dbReference type="GO" id="GO:0004497">
    <property type="term" value="F:monooxygenase activity"/>
    <property type="evidence" value="ECO:0007669"/>
    <property type="project" value="UniProtKB-KW"/>
</dbReference>
<comment type="caution">
    <text evidence="7">The sequence shown here is derived from an EMBL/GenBank/DDBJ whole genome shotgun (WGS) entry which is preliminary data.</text>
</comment>
<dbReference type="InterPro" id="IPR050493">
    <property type="entry name" value="FAD-dep_Monooxygenase_BioMet"/>
</dbReference>
<comment type="similarity">
    <text evidence="1">Belongs to the paxM FAD-dependent monooxygenase family.</text>
</comment>
<evidence type="ECO:0000313" key="8">
    <source>
        <dbReference type="Proteomes" id="UP001147746"/>
    </source>
</evidence>
<reference evidence="7" key="1">
    <citation type="submission" date="2022-12" db="EMBL/GenBank/DDBJ databases">
        <authorList>
            <person name="Petersen C."/>
        </authorList>
    </citation>
    <scope>NUCLEOTIDE SEQUENCE</scope>
    <source>
        <strain evidence="7">IBT 21472</strain>
    </source>
</reference>
<reference evidence="7" key="2">
    <citation type="journal article" date="2023" name="IMA Fungus">
        <title>Comparative genomic study of the Penicillium genus elucidates a diverse pangenome and 15 lateral gene transfer events.</title>
        <authorList>
            <person name="Petersen C."/>
            <person name="Sorensen T."/>
            <person name="Nielsen M.R."/>
            <person name="Sondergaard T.E."/>
            <person name="Sorensen J.L."/>
            <person name="Fitzpatrick D.A."/>
            <person name="Frisvad J.C."/>
            <person name="Nielsen K.L."/>
        </authorList>
    </citation>
    <scope>NUCLEOTIDE SEQUENCE</scope>
    <source>
        <strain evidence="7">IBT 21472</strain>
    </source>
</reference>
<dbReference type="InterPro" id="IPR002938">
    <property type="entry name" value="FAD-bd"/>
</dbReference>
<dbReference type="PANTHER" id="PTHR13789:SF317">
    <property type="entry name" value="FAD-BINDING DOMAIN-CONTAINING PROTEIN-RELATED"/>
    <property type="match status" value="1"/>
</dbReference>
<sequence>MTHQPLEVLVVGAGIAGLSVAIALGKQGHRVVILEKSHFLKEAGAAIHLPPNATALLEWLGADPATFEGVLLNKINRYDIEGDLKFQRDFESIRHKWQAEWYLVHRVGLHNALKERALETAILHTGCTITRIDIDRLRPSITLSDGRNFEADILLGADGLNSQLRKTIAPMASPPFRAGKTCYRWAIPTADLKIHELTRGYVQEPGVFMEFEGPTRRLVAYPCSDNNVFNICAFISADPNQEADQDEGWQTSADKGIVVDAFSHFSIGVRQMIDSAPNPIKTWSMYDMQTLPTWAIRNTALLGDAAHPFQPHMGQGGAMAIEDAVSIAMLLPSGTKTSDIPVRLGLYQSSRRPRVEMILNFTRMNGRDDERISPAEMVKFMEICVAYNEMENCTKLLEAL</sequence>
<dbReference type="Gene3D" id="3.50.50.60">
    <property type="entry name" value="FAD/NAD(P)-binding domain"/>
    <property type="match status" value="1"/>
</dbReference>
<evidence type="ECO:0000256" key="4">
    <source>
        <dbReference type="ARBA" id="ARBA00023002"/>
    </source>
</evidence>
<dbReference type="SUPFAM" id="SSF51905">
    <property type="entry name" value="FAD/NAD(P)-binding domain"/>
    <property type="match status" value="1"/>
</dbReference>
<dbReference type="OrthoDB" id="9993796at2759"/>
<dbReference type="PRINTS" id="PR00420">
    <property type="entry name" value="RNGMNOXGNASE"/>
</dbReference>
<gene>
    <name evidence="7" type="ORF">N7476_006837</name>
</gene>
<organism evidence="7 8">
    <name type="scientific">Penicillium atrosanguineum</name>
    <dbReference type="NCBI Taxonomy" id="1132637"/>
    <lineage>
        <taxon>Eukaryota</taxon>
        <taxon>Fungi</taxon>
        <taxon>Dikarya</taxon>
        <taxon>Ascomycota</taxon>
        <taxon>Pezizomycotina</taxon>
        <taxon>Eurotiomycetes</taxon>
        <taxon>Eurotiomycetidae</taxon>
        <taxon>Eurotiales</taxon>
        <taxon>Aspergillaceae</taxon>
        <taxon>Penicillium</taxon>
    </lineage>
</organism>